<dbReference type="EMBL" id="JAFHLR010000034">
    <property type="protein sequence ID" value="KAG5467771.1"/>
    <property type="molecule type" value="Genomic_DNA"/>
</dbReference>
<dbReference type="SMR" id="A0A836GZ22"/>
<sequence length="184" mass="21229">MLTSTSSASRSHVTSSLSRTCVVRSTTQSAPVCVGPSPFLLFLFSLCTLSNDRRRETRKMMRRVCSNTARRNGGLMAKLAESKAVVQPSLVESRRHLEPMSVWYLASWTCVWWYSFFFWLPVLWADLIVPSFVYNKLPVIHFIQEKRAEQKLRRVLDETYTQWNTELETSDITEAISRTFSCGM</sequence>
<dbReference type="Proteomes" id="UP000674143">
    <property type="component" value="Unassembled WGS sequence"/>
</dbReference>
<proteinExistence type="predicted"/>
<comment type="caution">
    <text evidence="2">The sequence shown here is derived from an EMBL/GenBank/DDBJ whole genome shotgun (WGS) entry which is preliminary data.</text>
</comment>
<keyword evidence="1" id="KW-0472">Membrane</keyword>
<dbReference type="AlphaFoldDB" id="A0A836GZ22"/>
<reference evidence="3" key="2">
    <citation type="journal article" date="2021" name="Sci. Data">
        <title>Chromosome-scale genome sequencing, assembly and annotation of six genomes from subfamily Leishmaniinae.</title>
        <authorList>
            <person name="Almutairi H."/>
            <person name="Urbaniak M.D."/>
            <person name="Bates M.D."/>
            <person name="Jariyapan N."/>
            <person name="Kwakye-Nuako G."/>
            <person name="Thomaz Soccol V."/>
            <person name="Al-Salem W.S."/>
            <person name="Dillon R.J."/>
            <person name="Bates P.A."/>
            <person name="Gatherer D."/>
        </authorList>
    </citation>
    <scope>NUCLEOTIDE SEQUENCE [LARGE SCALE GENOMIC DNA]</scope>
</reference>
<dbReference type="KEGG" id="loi:92356857"/>
<organism evidence="2 3">
    <name type="scientific">Leishmania orientalis</name>
    <dbReference type="NCBI Taxonomy" id="2249476"/>
    <lineage>
        <taxon>Eukaryota</taxon>
        <taxon>Discoba</taxon>
        <taxon>Euglenozoa</taxon>
        <taxon>Kinetoplastea</taxon>
        <taxon>Metakinetoplastina</taxon>
        <taxon>Trypanosomatida</taxon>
        <taxon>Trypanosomatidae</taxon>
        <taxon>Leishmaniinae</taxon>
        <taxon>Leishmania</taxon>
    </lineage>
</organism>
<dbReference type="GeneID" id="92356857"/>
<keyword evidence="1" id="KW-1133">Transmembrane helix</keyword>
<keyword evidence="3" id="KW-1185">Reference proteome</keyword>
<protein>
    <submittedName>
        <fullName evidence="2">Uncharacterized protein</fullName>
    </submittedName>
</protein>
<feature type="transmembrane region" description="Helical" evidence="1">
    <location>
        <begin position="102"/>
        <end position="124"/>
    </location>
</feature>
<feature type="transmembrane region" description="Helical" evidence="1">
    <location>
        <begin position="29"/>
        <end position="51"/>
    </location>
</feature>
<gene>
    <name evidence="2" type="ORF">LSCM4_00855</name>
</gene>
<evidence type="ECO:0000313" key="2">
    <source>
        <dbReference type="EMBL" id="KAG5467771.1"/>
    </source>
</evidence>
<dbReference type="RefSeq" id="XP_067059573.1">
    <property type="nucleotide sequence ID" value="XM_067202923.1"/>
</dbReference>
<evidence type="ECO:0000256" key="1">
    <source>
        <dbReference type="SAM" id="Phobius"/>
    </source>
</evidence>
<accession>A0A836GZ22</accession>
<keyword evidence="1" id="KW-0812">Transmembrane</keyword>
<reference evidence="3" key="1">
    <citation type="journal article" date="2021" name="Microbiol. Resour. Announc.">
        <title>LGAAP: Leishmaniinae Genome Assembly and Annotation Pipeline.</title>
        <authorList>
            <person name="Almutairi H."/>
            <person name="Urbaniak M.D."/>
            <person name="Bates M.D."/>
            <person name="Jariyapan N."/>
            <person name="Kwakye-Nuako G."/>
            <person name="Thomaz-Soccol V."/>
            <person name="Al-Salem W.S."/>
            <person name="Dillon R.J."/>
            <person name="Bates P.A."/>
            <person name="Gatherer D."/>
        </authorList>
    </citation>
    <scope>NUCLEOTIDE SEQUENCE [LARGE SCALE GENOMIC DNA]</scope>
</reference>
<name>A0A836GZ22_9TRYP</name>
<evidence type="ECO:0000313" key="3">
    <source>
        <dbReference type="Proteomes" id="UP000674143"/>
    </source>
</evidence>